<organism evidence="2 3">
    <name type="scientific">Labeo rohita</name>
    <name type="common">Indian major carp</name>
    <name type="synonym">Cyprinus rohita</name>
    <dbReference type="NCBI Taxonomy" id="84645"/>
    <lineage>
        <taxon>Eukaryota</taxon>
        <taxon>Metazoa</taxon>
        <taxon>Chordata</taxon>
        <taxon>Craniata</taxon>
        <taxon>Vertebrata</taxon>
        <taxon>Euteleostomi</taxon>
        <taxon>Actinopterygii</taxon>
        <taxon>Neopterygii</taxon>
        <taxon>Teleostei</taxon>
        <taxon>Ostariophysi</taxon>
        <taxon>Cypriniformes</taxon>
        <taxon>Cyprinidae</taxon>
        <taxon>Labeoninae</taxon>
        <taxon>Labeonini</taxon>
        <taxon>Labeo</taxon>
    </lineage>
</organism>
<dbReference type="Proteomes" id="UP000830375">
    <property type="component" value="Unassembled WGS sequence"/>
</dbReference>
<sequence length="143" mass="16071">MTTPLHKVGGNGGDEFRFTGESNGASLRRMWVWVGSWQVKAVRAWLSDGRDQTFGRPDGEYTEFEFKPGERITALSLWDNGEITRLGGIKFKTNHHREFFVKMTGSGLQTEYPINVGSGFCLGLVGRSGWEIDCMGFLFLNNI</sequence>
<proteinExistence type="predicted"/>
<name>A0ABQ8L1D9_LABRO</name>
<dbReference type="InterPro" id="IPR001229">
    <property type="entry name" value="Jacalin-like_lectin_dom"/>
</dbReference>
<dbReference type="SUPFAM" id="SSF51101">
    <property type="entry name" value="Mannose-binding lectins"/>
    <property type="match status" value="1"/>
</dbReference>
<dbReference type="InterPro" id="IPR036404">
    <property type="entry name" value="Jacalin-like_lectin_dom_sf"/>
</dbReference>
<dbReference type="CDD" id="cd09302">
    <property type="entry name" value="Jacalin_like"/>
    <property type="match status" value="1"/>
</dbReference>
<evidence type="ECO:0000313" key="2">
    <source>
        <dbReference type="EMBL" id="KAI2644556.1"/>
    </source>
</evidence>
<reference evidence="2 3" key="1">
    <citation type="submission" date="2022-01" db="EMBL/GenBank/DDBJ databases">
        <title>A high-quality chromosome-level genome assembly of rohu carp, Labeo rohita.</title>
        <authorList>
            <person name="Arick M.A. II"/>
            <person name="Hsu C.-Y."/>
            <person name="Magbanua Z."/>
            <person name="Pechanova O."/>
            <person name="Grover C."/>
            <person name="Miller E."/>
            <person name="Thrash A."/>
            <person name="Ezzel L."/>
            <person name="Alam S."/>
            <person name="Benzie J."/>
            <person name="Hamilton M."/>
            <person name="Karsi A."/>
            <person name="Lawrence M.L."/>
            <person name="Peterson D.G."/>
        </authorList>
    </citation>
    <scope>NUCLEOTIDE SEQUENCE [LARGE SCALE GENOMIC DNA]</scope>
    <source>
        <strain evidence="3">BAU-BD-2019</strain>
        <tissue evidence="2">Blood</tissue>
    </source>
</reference>
<dbReference type="PANTHER" id="PTHR34007">
    <property type="entry name" value="AEROLYSIN-LIKE PROTEIN-RELATED"/>
    <property type="match status" value="1"/>
</dbReference>
<comment type="caution">
    <text evidence="2">The sequence shown here is derived from an EMBL/GenBank/DDBJ whole genome shotgun (WGS) entry which is preliminary data.</text>
</comment>
<feature type="domain" description="Jacalin-type lectin" evidence="1">
    <location>
        <begin position="2"/>
        <end position="141"/>
    </location>
</feature>
<keyword evidence="3" id="KW-1185">Reference proteome</keyword>
<evidence type="ECO:0000259" key="1">
    <source>
        <dbReference type="PROSITE" id="PS51752"/>
    </source>
</evidence>
<dbReference type="PROSITE" id="PS51752">
    <property type="entry name" value="JACALIN_LECTIN"/>
    <property type="match status" value="1"/>
</dbReference>
<evidence type="ECO:0000313" key="3">
    <source>
        <dbReference type="Proteomes" id="UP000830375"/>
    </source>
</evidence>
<dbReference type="EMBL" id="JACTAM010002495">
    <property type="protein sequence ID" value="KAI2644556.1"/>
    <property type="molecule type" value="Genomic_DNA"/>
</dbReference>
<dbReference type="InterPro" id="IPR053280">
    <property type="entry name" value="Aerolysin-like_pore-former"/>
</dbReference>
<dbReference type="Pfam" id="PF01419">
    <property type="entry name" value="Jacalin"/>
    <property type="match status" value="1"/>
</dbReference>
<dbReference type="Gene3D" id="2.100.10.30">
    <property type="entry name" value="Jacalin-like lectin domain"/>
    <property type="match status" value="1"/>
</dbReference>
<gene>
    <name evidence="2" type="ORF">H4Q32_023984</name>
</gene>
<accession>A0ABQ8L1D9</accession>
<protein>
    <submittedName>
        <fullName evidence="2">Aerolysin-like protein</fullName>
    </submittedName>
</protein>
<dbReference type="PANTHER" id="PTHR34007:SF1">
    <property type="entry name" value="AEROLYSIN-LIKE PROTEIN-RELATED"/>
    <property type="match status" value="1"/>
</dbReference>